<evidence type="ECO:0000256" key="3">
    <source>
        <dbReference type="ARBA" id="ARBA00022692"/>
    </source>
</evidence>
<feature type="transmembrane region" description="Helical" evidence="6">
    <location>
        <begin position="155"/>
        <end position="179"/>
    </location>
</feature>
<feature type="transmembrane region" description="Helical" evidence="6">
    <location>
        <begin position="41"/>
        <end position="63"/>
    </location>
</feature>
<evidence type="ECO:0000256" key="6">
    <source>
        <dbReference type="SAM" id="Phobius"/>
    </source>
</evidence>
<feature type="transmembrane region" description="Helical" evidence="6">
    <location>
        <begin position="405"/>
        <end position="424"/>
    </location>
</feature>
<feature type="transmembrane region" description="Helical" evidence="6">
    <location>
        <begin position="314"/>
        <end position="338"/>
    </location>
</feature>
<feature type="transmembrane region" description="Helical" evidence="6">
    <location>
        <begin position="465"/>
        <end position="482"/>
    </location>
</feature>
<evidence type="ECO:0000256" key="4">
    <source>
        <dbReference type="ARBA" id="ARBA00022989"/>
    </source>
</evidence>
<evidence type="ECO:0008006" key="9">
    <source>
        <dbReference type="Google" id="ProtNLM"/>
    </source>
</evidence>
<evidence type="ECO:0000256" key="5">
    <source>
        <dbReference type="ARBA" id="ARBA00023136"/>
    </source>
</evidence>
<dbReference type="AlphaFoldDB" id="A0AAJ1QW31"/>
<evidence type="ECO:0000256" key="2">
    <source>
        <dbReference type="ARBA" id="ARBA00022475"/>
    </source>
</evidence>
<evidence type="ECO:0000313" key="8">
    <source>
        <dbReference type="Proteomes" id="UP001228636"/>
    </source>
</evidence>
<feature type="transmembrane region" description="Helical" evidence="6">
    <location>
        <begin position="344"/>
        <end position="366"/>
    </location>
</feature>
<comment type="caution">
    <text evidence="7">The sequence shown here is derived from an EMBL/GenBank/DDBJ whole genome shotgun (WGS) entry which is preliminary data.</text>
</comment>
<keyword evidence="2" id="KW-1003">Cell membrane</keyword>
<sequence length="505" mass="56206">MQASHKVIFNTIITYSRSLITVFITLYSTKLIINALGVDDFGLYSLIGGVVGMLAFFKSALTSSTQRFISFNLGKGLMNEVKRVVANSFLIHILTGLVIVLVVEVIGQYFITHKLVIAPDRLGTAIIIFHFVVASTFVTIATVPFDAVLNAHENMLVLAILGIIETVLKLLVAIVLSYIVNYDKLIIYSVLLFSVLILINGIKWVYCYRKYKETKVSLVKDIDLSQIKKQTSFAGWNLFGAACSMGRGHGVAIISNMFFGTVVNAAFGIANQVKSQSSFFSSTILRAINPQIMKSEGANDRKRMIRLSMMASKFGYFLIAFIAIPLLFEMETVIQLWLNKTPKYVVVFCQLLLIGAIIEQLTVGIKSAIQSVGDIKKYMIYTGGLLLLNMPVSYFFLSLGYKAEVVLYVYIVIEILSGILRVYLTHKIVGSIVKEYLNDVVVKVLLPTLVSVLICILMTNNNLSFIYTFIVASLVFLVLAYFSGLSKNEKMIINSLSSKIYQKIK</sequence>
<keyword evidence="5 6" id="KW-0472">Membrane</keyword>
<feature type="transmembrane region" description="Helical" evidence="6">
    <location>
        <begin position="84"/>
        <end position="110"/>
    </location>
</feature>
<name>A0AAJ1QW31_9FLAO</name>
<dbReference type="PANTHER" id="PTHR30250">
    <property type="entry name" value="PST FAMILY PREDICTED COLANIC ACID TRANSPORTER"/>
    <property type="match status" value="1"/>
</dbReference>
<gene>
    <name evidence="7" type="ORF">QWY81_06725</name>
</gene>
<reference evidence="7 8" key="1">
    <citation type="journal article" date="2014" name="Int. J. Syst. Evol. Microbiol.">
        <title>Complete genome sequence of Corynebacterium casei LMG S-19264T (=DSM 44701T), isolated from a smear-ripened cheese.</title>
        <authorList>
            <consortium name="US DOE Joint Genome Institute (JGI-PGF)"/>
            <person name="Walter F."/>
            <person name="Albersmeier A."/>
            <person name="Kalinowski J."/>
            <person name="Ruckert C."/>
        </authorList>
    </citation>
    <scope>NUCLEOTIDE SEQUENCE [LARGE SCALE GENOMIC DNA]</scope>
    <source>
        <strain evidence="7 8">CECT 8670</strain>
    </source>
</reference>
<dbReference type="RefSeq" id="WP_261973973.1">
    <property type="nucleotide sequence ID" value="NZ_CP103460.1"/>
</dbReference>
<keyword evidence="3 6" id="KW-0812">Transmembrane</keyword>
<dbReference type="PANTHER" id="PTHR30250:SF26">
    <property type="entry name" value="PSMA PROTEIN"/>
    <property type="match status" value="1"/>
</dbReference>
<evidence type="ECO:0000313" key="7">
    <source>
        <dbReference type="EMBL" id="MDN3619147.1"/>
    </source>
</evidence>
<feature type="transmembrane region" description="Helical" evidence="6">
    <location>
        <begin position="122"/>
        <end position="143"/>
    </location>
</feature>
<dbReference type="EMBL" id="JAUFQH010000005">
    <property type="protein sequence ID" value="MDN3619147.1"/>
    <property type="molecule type" value="Genomic_DNA"/>
</dbReference>
<dbReference type="InterPro" id="IPR050833">
    <property type="entry name" value="Poly_Biosynth_Transport"/>
</dbReference>
<protein>
    <recommendedName>
        <fullName evidence="9">Na+-driven multidrug efflux pump</fullName>
    </recommendedName>
</protein>
<feature type="transmembrane region" description="Helical" evidence="6">
    <location>
        <begin position="436"/>
        <end position="459"/>
    </location>
</feature>
<organism evidence="7 8">
    <name type="scientific">Polaribacter sejongensis</name>
    <dbReference type="NCBI Taxonomy" id="985043"/>
    <lineage>
        <taxon>Bacteria</taxon>
        <taxon>Pseudomonadati</taxon>
        <taxon>Bacteroidota</taxon>
        <taxon>Flavobacteriia</taxon>
        <taxon>Flavobacteriales</taxon>
        <taxon>Flavobacteriaceae</taxon>
    </lineage>
</organism>
<accession>A0AAJ1QW31</accession>
<feature type="transmembrane region" description="Helical" evidence="6">
    <location>
        <begin position="185"/>
        <end position="206"/>
    </location>
</feature>
<feature type="transmembrane region" description="Helical" evidence="6">
    <location>
        <begin position="7"/>
        <end position="29"/>
    </location>
</feature>
<dbReference type="Proteomes" id="UP001228636">
    <property type="component" value="Unassembled WGS sequence"/>
</dbReference>
<proteinExistence type="predicted"/>
<comment type="subcellular location">
    <subcellularLocation>
        <location evidence="1">Cell membrane</location>
        <topology evidence="1">Multi-pass membrane protein</topology>
    </subcellularLocation>
</comment>
<dbReference type="GO" id="GO:0005886">
    <property type="term" value="C:plasma membrane"/>
    <property type="evidence" value="ECO:0007669"/>
    <property type="project" value="UniProtKB-SubCell"/>
</dbReference>
<keyword evidence="4 6" id="KW-1133">Transmembrane helix</keyword>
<evidence type="ECO:0000256" key="1">
    <source>
        <dbReference type="ARBA" id="ARBA00004651"/>
    </source>
</evidence>
<feature type="transmembrane region" description="Helical" evidence="6">
    <location>
        <begin position="378"/>
        <end position="399"/>
    </location>
</feature>